<dbReference type="Gene3D" id="1.10.10.10">
    <property type="entry name" value="Winged helix-like DNA-binding domain superfamily/Winged helix DNA-binding domain"/>
    <property type="match status" value="1"/>
</dbReference>
<feature type="domain" description="RNA polymerase sigma-70 region 4" evidence="1">
    <location>
        <begin position="129"/>
        <end position="178"/>
    </location>
</feature>
<protein>
    <recommendedName>
        <fullName evidence="1">RNA polymerase sigma-70 region 4 domain-containing protein</fullName>
    </recommendedName>
</protein>
<proteinExistence type="predicted"/>
<feature type="non-terminal residue" evidence="2">
    <location>
        <position position="245"/>
    </location>
</feature>
<dbReference type="InterPro" id="IPR007630">
    <property type="entry name" value="RNA_pol_sigma70_r4"/>
</dbReference>
<reference evidence="2" key="1">
    <citation type="journal article" date="2014" name="Front. Microbiol.">
        <title>High frequency of phylogenetically diverse reductive dehalogenase-homologous genes in deep subseafloor sedimentary metagenomes.</title>
        <authorList>
            <person name="Kawai M."/>
            <person name="Futagami T."/>
            <person name="Toyoda A."/>
            <person name="Takaki Y."/>
            <person name="Nishi S."/>
            <person name="Hori S."/>
            <person name="Arai W."/>
            <person name="Tsubouchi T."/>
            <person name="Morono Y."/>
            <person name="Uchiyama I."/>
            <person name="Ito T."/>
            <person name="Fujiyama A."/>
            <person name="Inagaki F."/>
            <person name="Takami H."/>
        </authorList>
    </citation>
    <scope>NUCLEOTIDE SEQUENCE</scope>
    <source>
        <strain evidence="2">Expedition CK06-06</strain>
    </source>
</reference>
<dbReference type="EMBL" id="BARV01011484">
    <property type="protein sequence ID" value="GAI08538.1"/>
    <property type="molecule type" value="Genomic_DNA"/>
</dbReference>
<evidence type="ECO:0000313" key="2">
    <source>
        <dbReference type="EMBL" id="GAI08538.1"/>
    </source>
</evidence>
<feature type="non-terminal residue" evidence="2">
    <location>
        <position position="1"/>
    </location>
</feature>
<comment type="caution">
    <text evidence="2">The sequence shown here is derived from an EMBL/GenBank/DDBJ whole genome shotgun (WGS) entry which is preliminary data.</text>
</comment>
<gene>
    <name evidence="2" type="ORF">S06H3_21762</name>
</gene>
<dbReference type="SUPFAM" id="SSF88659">
    <property type="entry name" value="Sigma3 and sigma4 domains of RNA polymerase sigma factors"/>
    <property type="match status" value="1"/>
</dbReference>
<dbReference type="CDD" id="cd06171">
    <property type="entry name" value="Sigma70_r4"/>
    <property type="match status" value="1"/>
</dbReference>
<dbReference type="PANTHER" id="PTHR30603:SF47">
    <property type="entry name" value="RNA POLYMERASE SIGMA FACTOR SIGD, CHLOROPLASTIC"/>
    <property type="match status" value="1"/>
</dbReference>
<dbReference type="InterPro" id="IPR013324">
    <property type="entry name" value="RNA_pol_sigma_r3/r4-like"/>
</dbReference>
<organism evidence="2">
    <name type="scientific">marine sediment metagenome</name>
    <dbReference type="NCBI Taxonomy" id="412755"/>
    <lineage>
        <taxon>unclassified sequences</taxon>
        <taxon>metagenomes</taxon>
        <taxon>ecological metagenomes</taxon>
    </lineage>
</organism>
<dbReference type="PRINTS" id="PR00046">
    <property type="entry name" value="SIGMA70FCT"/>
</dbReference>
<dbReference type="GO" id="GO:0006352">
    <property type="term" value="P:DNA-templated transcription initiation"/>
    <property type="evidence" value="ECO:0007669"/>
    <property type="project" value="InterPro"/>
</dbReference>
<evidence type="ECO:0000259" key="1">
    <source>
        <dbReference type="Pfam" id="PF04545"/>
    </source>
</evidence>
<dbReference type="GO" id="GO:0003700">
    <property type="term" value="F:DNA-binding transcription factor activity"/>
    <property type="evidence" value="ECO:0007669"/>
    <property type="project" value="InterPro"/>
</dbReference>
<dbReference type="InterPro" id="IPR050239">
    <property type="entry name" value="Sigma-70_RNA_pol_init_factors"/>
</dbReference>
<sequence>QTCGQTSGRKYFIAKKALYQWYVNLNVRLAKANTDKLDSNQLASIMGFLRLDDMWTSPPVEYIKFGQQFVLISPTLKQNEYVFPIAHILSFMSLSNIQVAADFLNTFPDKQDSVLSPEQIITQAVEDSLKRLTNRERYIIVRRLGLLGTSIMTLEQIGQILDITRERVRQIEEKCWRRTRPLIFRRVFIAPIISYVLHSHGSLIVSSNRSKLEIKFVAKCLNIPVAQFPHTDLLILGGTAQRLII</sequence>
<dbReference type="Pfam" id="PF04545">
    <property type="entry name" value="Sigma70_r4"/>
    <property type="match status" value="1"/>
</dbReference>
<accession>X1KPD4</accession>
<name>X1KPD4_9ZZZZ</name>
<dbReference type="InterPro" id="IPR000943">
    <property type="entry name" value="RNA_pol_sigma70"/>
</dbReference>
<dbReference type="InterPro" id="IPR036388">
    <property type="entry name" value="WH-like_DNA-bd_sf"/>
</dbReference>
<dbReference type="AlphaFoldDB" id="X1KPD4"/>
<dbReference type="PANTHER" id="PTHR30603">
    <property type="entry name" value="RNA POLYMERASE SIGMA FACTOR RPO"/>
    <property type="match status" value="1"/>
</dbReference>